<gene>
    <name evidence="3" type="ORF">SLEP1_g24013</name>
</gene>
<keyword evidence="2" id="KW-1133">Transmembrane helix</keyword>
<proteinExistence type="predicted"/>
<dbReference type="PANTHER" id="PTHR36595">
    <property type="entry name" value="TRANSMEMBRANE PROTEIN"/>
    <property type="match status" value="1"/>
</dbReference>
<protein>
    <submittedName>
        <fullName evidence="3">Uncharacterized protein</fullName>
    </submittedName>
</protein>
<keyword evidence="2" id="KW-0812">Transmembrane</keyword>
<keyword evidence="2" id="KW-0472">Membrane</keyword>
<reference evidence="3 4" key="1">
    <citation type="journal article" date="2021" name="Commun. Biol.">
        <title>The genome of Shorea leprosula (Dipterocarpaceae) highlights the ecological relevance of drought in aseasonal tropical rainforests.</title>
        <authorList>
            <person name="Ng K.K.S."/>
            <person name="Kobayashi M.J."/>
            <person name="Fawcett J.A."/>
            <person name="Hatakeyama M."/>
            <person name="Paape T."/>
            <person name="Ng C.H."/>
            <person name="Ang C.C."/>
            <person name="Tnah L.H."/>
            <person name="Lee C.T."/>
            <person name="Nishiyama T."/>
            <person name="Sese J."/>
            <person name="O'Brien M.J."/>
            <person name="Copetti D."/>
            <person name="Mohd Noor M.I."/>
            <person name="Ong R.C."/>
            <person name="Putra M."/>
            <person name="Sireger I.Z."/>
            <person name="Indrioko S."/>
            <person name="Kosugi Y."/>
            <person name="Izuno A."/>
            <person name="Isagi Y."/>
            <person name="Lee S.L."/>
            <person name="Shimizu K.K."/>
        </authorList>
    </citation>
    <scope>NUCLEOTIDE SEQUENCE [LARGE SCALE GENOMIC DNA]</scope>
    <source>
        <strain evidence="3">214</strain>
    </source>
</reference>
<evidence type="ECO:0000256" key="1">
    <source>
        <dbReference type="SAM" id="MobiDB-lite"/>
    </source>
</evidence>
<evidence type="ECO:0000256" key="2">
    <source>
        <dbReference type="SAM" id="Phobius"/>
    </source>
</evidence>
<feature type="region of interest" description="Disordered" evidence="1">
    <location>
        <begin position="68"/>
        <end position="120"/>
    </location>
</feature>
<dbReference type="AlphaFoldDB" id="A0AAV5JKH4"/>
<comment type="caution">
    <text evidence="3">The sequence shown here is derived from an EMBL/GenBank/DDBJ whole genome shotgun (WGS) entry which is preliminary data.</text>
</comment>
<accession>A0AAV5JKH4</accession>
<dbReference type="Proteomes" id="UP001054252">
    <property type="component" value="Unassembled WGS sequence"/>
</dbReference>
<feature type="transmembrane region" description="Helical" evidence="2">
    <location>
        <begin position="7"/>
        <end position="25"/>
    </location>
</feature>
<dbReference type="EMBL" id="BPVZ01000037">
    <property type="protein sequence ID" value="GKV12931.1"/>
    <property type="molecule type" value="Genomic_DNA"/>
</dbReference>
<dbReference type="PANTHER" id="PTHR36595:SF2">
    <property type="entry name" value="SERINE_THREONINE-PROTEIN KINASE FHKB-RELATED"/>
    <property type="match status" value="1"/>
</dbReference>
<sequence>MKRSATLSILCFLILSLTLLIFFSFSLSLRVVAFFIFNFISLSILIGSPMAEVEGVVSMPLLYEEEDHGENNWDGSDVVGVEGYHGYDAYDEDNDEDNDDDLDTADVDSEDDEGNDQLERRTEEFIAKVTAKWREEFLKERILYITDS</sequence>
<organism evidence="3 4">
    <name type="scientific">Rubroshorea leprosula</name>
    <dbReference type="NCBI Taxonomy" id="152421"/>
    <lineage>
        <taxon>Eukaryota</taxon>
        <taxon>Viridiplantae</taxon>
        <taxon>Streptophyta</taxon>
        <taxon>Embryophyta</taxon>
        <taxon>Tracheophyta</taxon>
        <taxon>Spermatophyta</taxon>
        <taxon>Magnoliopsida</taxon>
        <taxon>eudicotyledons</taxon>
        <taxon>Gunneridae</taxon>
        <taxon>Pentapetalae</taxon>
        <taxon>rosids</taxon>
        <taxon>malvids</taxon>
        <taxon>Malvales</taxon>
        <taxon>Dipterocarpaceae</taxon>
        <taxon>Rubroshorea</taxon>
    </lineage>
</organism>
<keyword evidence="4" id="KW-1185">Reference proteome</keyword>
<feature type="compositionally biased region" description="Acidic residues" evidence="1">
    <location>
        <begin position="89"/>
        <end position="116"/>
    </location>
</feature>
<evidence type="ECO:0000313" key="4">
    <source>
        <dbReference type="Proteomes" id="UP001054252"/>
    </source>
</evidence>
<evidence type="ECO:0000313" key="3">
    <source>
        <dbReference type="EMBL" id="GKV12931.1"/>
    </source>
</evidence>
<name>A0AAV5JKH4_9ROSI</name>